<keyword evidence="6 13" id="KW-0812">Transmembrane</keyword>
<proteinExistence type="inferred from homology"/>
<dbReference type="GO" id="GO:0042761">
    <property type="term" value="P:very long-chain fatty acid biosynthetic process"/>
    <property type="evidence" value="ECO:0007669"/>
    <property type="project" value="TreeGrafter"/>
</dbReference>
<evidence type="ECO:0000256" key="8">
    <source>
        <dbReference type="ARBA" id="ARBA00022989"/>
    </source>
</evidence>
<evidence type="ECO:0000313" key="15">
    <source>
        <dbReference type="EMBL" id="CAD8258294.1"/>
    </source>
</evidence>
<dbReference type="Gene3D" id="3.40.30.10">
    <property type="entry name" value="Glutaredoxin"/>
    <property type="match status" value="1"/>
</dbReference>
<dbReference type="Pfam" id="PF06110">
    <property type="entry name" value="TXD17-like_Trx"/>
    <property type="match status" value="1"/>
</dbReference>
<evidence type="ECO:0000256" key="13">
    <source>
        <dbReference type="SAM" id="Phobius"/>
    </source>
</evidence>
<dbReference type="InterPro" id="IPR010357">
    <property type="entry name" value="TXNDC17_dom"/>
</dbReference>
<evidence type="ECO:0000259" key="14">
    <source>
        <dbReference type="Pfam" id="PF06110"/>
    </source>
</evidence>
<dbReference type="GO" id="GO:0030497">
    <property type="term" value="P:fatty acid elongation"/>
    <property type="evidence" value="ECO:0007669"/>
    <property type="project" value="TreeGrafter"/>
</dbReference>
<keyword evidence="12" id="KW-0456">Lyase</keyword>
<dbReference type="AlphaFoldDB" id="A0A7R9YBW2"/>
<sequence>MGFIDMYLMCYNTAVLVCWATALAQLAYHFDYEDADCSVVAAMPYVSCAQALGLLEVFHVLLGFVRGSVPAALLQAFGRNTVWFCFCVSLRMPERMGLASPEGVHHLDELNALHPTFVLALSWSLAEMCRYPYYIVAMLGKPPAFVKWLRYSGFIILYPMGAAAEVLVVMRCLTRIAALGWFNAAWTVQGFDVPFHFQTFIHLVAPPGYLLGFPLIYMYMFKQRRKALARGPRIVQIRDSEKPEKMQLIDNLIRKSEGDMVVFIYGAIKPESTSVARPFGDSWCPDCTAAFPIVWPRLLRLPDDMLVLDIPLERSPYKGLEPFAKVHPLKEHALIELERVPTLLYFLNCGKSDGEEDNSFDRYALVEEECHVDSDVAALLSAAWKKEQ</sequence>
<dbReference type="GO" id="GO:0005789">
    <property type="term" value="C:endoplasmic reticulum membrane"/>
    <property type="evidence" value="ECO:0007669"/>
    <property type="project" value="TreeGrafter"/>
</dbReference>
<keyword evidence="5" id="KW-0444">Lipid biosynthesis</keyword>
<keyword evidence="7" id="KW-0276">Fatty acid metabolism</keyword>
<dbReference type="EC" id="4.2.1.134" evidence="4"/>
<evidence type="ECO:0000256" key="6">
    <source>
        <dbReference type="ARBA" id="ARBA00022692"/>
    </source>
</evidence>
<feature type="domain" description="Thioredoxin" evidence="14">
    <location>
        <begin position="279"/>
        <end position="353"/>
    </location>
</feature>
<dbReference type="GO" id="GO:0102158">
    <property type="term" value="F:very-long-chain (3R)-3-hydroxyacyl-CoA dehydratase activity"/>
    <property type="evidence" value="ECO:0007669"/>
    <property type="project" value="UniProtKB-EC"/>
</dbReference>
<comment type="similarity">
    <text evidence="3">Belongs to the very long-chain fatty acids dehydratase HACD family.</text>
</comment>
<evidence type="ECO:0000256" key="5">
    <source>
        <dbReference type="ARBA" id="ARBA00022516"/>
    </source>
</evidence>
<keyword evidence="9" id="KW-0443">Lipid metabolism</keyword>
<evidence type="ECO:0000256" key="11">
    <source>
        <dbReference type="ARBA" id="ARBA00023160"/>
    </source>
</evidence>
<feature type="transmembrane region" description="Helical" evidence="13">
    <location>
        <begin position="7"/>
        <end position="30"/>
    </location>
</feature>
<comment type="pathway">
    <text evidence="2">Lipid metabolism; fatty acid biosynthesis.</text>
</comment>
<evidence type="ECO:0000256" key="3">
    <source>
        <dbReference type="ARBA" id="ARBA00007811"/>
    </source>
</evidence>
<keyword evidence="8 13" id="KW-1133">Transmembrane helix</keyword>
<dbReference type="PANTHER" id="PTHR11035">
    <property type="entry name" value="VERY-LONG-CHAIN (3R)-3-HYDROXYACYL-COA DEHYDRATASE"/>
    <property type="match status" value="1"/>
</dbReference>
<dbReference type="InterPro" id="IPR007482">
    <property type="entry name" value="Tyr_Pase-like_PTPLA"/>
</dbReference>
<keyword evidence="10 13" id="KW-0472">Membrane</keyword>
<comment type="subcellular location">
    <subcellularLocation>
        <location evidence="1">Membrane</location>
        <topology evidence="1">Multi-pass membrane protein</topology>
    </subcellularLocation>
</comment>
<organism evidence="15">
    <name type="scientific">Pinguiococcus pyrenoidosus</name>
    <dbReference type="NCBI Taxonomy" id="172671"/>
    <lineage>
        <taxon>Eukaryota</taxon>
        <taxon>Sar</taxon>
        <taxon>Stramenopiles</taxon>
        <taxon>Ochrophyta</taxon>
        <taxon>Pinguiophyceae</taxon>
        <taxon>Pinguiochrysidales</taxon>
        <taxon>Pinguiochrysidaceae</taxon>
        <taxon>Pinguiococcus</taxon>
    </lineage>
</organism>
<dbReference type="UniPathway" id="UPA00094"/>
<evidence type="ECO:0000256" key="9">
    <source>
        <dbReference type="ARBA" id="ARBA00023098"/>
    </source>
</evidence>
<accession>A0A7R9YBW2</accession>
<keyword evidence="11" id="KW-0275">Fatty acid biosynthesis</keyword>
<evidence type="ECO:0000256" key="10">
    <source>
        <dbReference type="ARBA" id="ARBA00023136"/>
    </source>
</evidence>
<reference evidence="15" key="1">
    <citation type="submission" date="2021-01" db="EMBL/GenBank/DDBJ databases">
        <authorList>
            <person name="Corre E."/>
            <person name="Pelletier E."/>
            <person name="Niang G."/>
            <person name="Scheremetjew M."/>
            <person name="Finn R."/>
            <person name="Kale V."/>
            <person name="Holt S."/>
            <person name="Cochrane G."/>
            <person name="Meng A."/>
            <person name="Brown T."/>
            <person name="Cohen L."/>
        </authorList>
    </citation>
    <scope>NUCLEOTIDE SEQUENCE</scope>
    <source>
        <strain evidence="15">CCMP2078</strain>
    </source>
</reference>
<dbReference type="Pfam" id="PF04387">
    <property type="entry name" value="PTPLA"/>
    <property type="match status" value="1"/>
</dbReference>
<evidence type="ECO:0000256" key="7">
    <source>
        <dbReference type="ARBA" id="ARBA00022832"/>
    </source>
</evidence>
<dbReference type="EMBL" id="HBEA01010169">
    <property type="protein sequence ID" value="CAD8258294.1"/>
    <property type="molecule type" value="Transcribed_RNA"/>
</dbReference>
<name>A0A7R9YBW2_9STRA</name>
<evidence type="ECO:0000256" key="1">
    <source>
        <dbReference type="ARBA" id="ARBA00004141"/>
    </source>
</evidence>
<feature type="transmembrane region" description="Helical" evidence="13">
    <location>
        <begin position="42"/>
        <end position="65"/>
    </location>
</feature>
<dbReference type="GO" id="GO:0030148">
    <property type="term" value="P:sphingolipid biosynthetic process"/>
    <property type="evidence" value="ECO:0007669"/>
    <property type="project" value="TreeGrafter"/>
</dbReference>
<feature type="transmembrane region" description="Helical" evidence="13">
    <location>
        <begin position="154"/>
        <end position="180"/>
    </location>
</feature>
<protein>
    <recommendedName>
        <fullName evidence="4">very-long-chain (3R)-3-hydroxyacyl-CoA dehydratase</fullName>
        <ecNumber evidence="4">4.2.1.134</ecNumber>
    </recommendedName>
</protein>
<evidence type="ECO:0000256" key="2">
    <source>
        <dbReference type="ARBA" id="ARBA00005194"/>
    </source>
</evidence>
<evidence type="ECO:0000256" key="12">
    <source>
        <dbReference type="ARBA" id="ARBA00023239"/>
    </source>
</evidence>
<gene>
    <name evidence="15" type="ORF">PPYR1160_LOCUS7795</name>
</gene>
<feature type="transmembrane region" description="Helical" evidence="13">
    <location>
        <begin position="200"/>
        <end position="220"/>
    </location>
</feature>
<evidence type="ECO:0000256" key="4">
    <source>
        <dbReference type="ARBA" id="ARBA00013122"/>
    </source>
</evidence>
<dbReference type="PANTHER" id="PTHR11035:SF35">
    <property type="entry name" value="VERY-LONG-CHAIN (3R)-3-HYDROXYACYL-COA DEHYDRATASE"/>
    <property type="match status" value="1"/>
</dbReference>